<dbReference type="Proteomes" id="UP000005104">
    <property type="component" value="Chromosome"/>
</dbReference>
<protein>
    <submittedName>
        <fullName evidence="2">Uncharacterized protein</fullName>
    </submittedName>
</protein>
<keyword evidence="3" id="KW-1185">Reference proteome</keyword>
<dbReference type="RefSeq" id="WP_007782395.1">
    <property type="nucleotide sequence ID" value="NZ_CM001441.1"/>
</dbReference>
<evidence type="ECO:0000313" key="3">
    <source>
        <dbReference type="Proteomes" id="UP000005104"/>
    </source>
</evidence>
<organism evidence="2 3">
    <name type="scientific">Desulfosporosinus youngiae DSM 17734</name>
    <dbReference type="NCBI Taxonomy" id="768710"/>
    <lineage>
        <taxon>Bacteria</taxon>
        <taxon>Bacillati</taxon>
        <taxon>Bacillota</taxon>
        <taxon>Clostridia</taxon>
        <taxon>Eubacteriales</taxon>
        <taxon>Desulfitobacteriaceae</taxon>
        <taxon>Desulfosporosinus</taxon>
    </lineage>
</organism>
<dbReference type="EMBL" id="CM001441">
    <property type="protein sequence ID" value="EHQ89105.1"/>
    <property type="molecule type" value="Genomic_DNA"/>
</dbReference>
<evidence type="ECO:0000313" key="2">
    <source>
        <dbReference type="EMBL" id="EHQ89105.1"/>
    </source>
</evidence>
<feature type="transmembrane region" description="Helical" evidence="1">
    <location>
        <begin position="7"/>
        <end position="23"/>
    </location>
</feature>
<keyword evidence="1" id="KW-1133">Transmembrane helix</keyword>
<dbReference type="OrthoDB" id="1747727at2"/>
<keyword evidence="1" id="KW-0472">Membrane</keyword>
<sequence>MNIVQIIVTAILILGLIYIYTRSDRSEDFLLLKLFGYYILGSFRFNFNKIAIPLGFLIYLLFLHPKMNIRNKRWAALLGLVIFIVGLAQPAVENYLYQLPIKVKAESVNLYDFDYLNDWESMCQKLELPDQAKIEDFQADFEADGEIRELRYQLISRKDGDLVHYNVNFQKQRMEYIIRRIKIDQWLQYDRLVTAQRFFEVVSELDINKLKPEEEYVWYCIASRGELGSYGMRDRDNFILGSKGDIVAVDSGQLPLKGYYISLYGMYRLNEVTCEGRGYKDYLFDIIQN</sequence>
<feature type="transmembrane region" description="Helical" evidence="1">
    <location>
        <begin position="35"/>
        <end position="62"/>
    </location>
</feature>
<dbReference type="HOGENOM" id="CLU_914223_0_0_9"/>
<name>H5Y3J6_9FIRM</name>
<feature type="transmembrane region" description="Helical" evidence="1">
    <location>
        <begin position="74"/>
        <end position="92"/>
    </location>
</feature>
<dbReference type="AlphaFoldDB" id="H5Y3J6"/>
<reference evidence="2 3" key="1">
    <citation type="submission" date="2011-11" db="EMBL/GenBank/DDBJ databases">
        <title>The Noncontiguous Finished genome of Desulfosporosinus youngiae DSM 17734.</title>
        <authorList>
            <consortium name="US DOE Joint Genome Institute (JGI-PGF)"/>
            <person name="Lucas S."/>
            <person name="Han J."/>
            <person name="Lapidus A."/>
            <person name="Cheng J.-F."/>
            <person name="Goodwin L."/>
            <person name="Pitluck S."/>
            <person name="Peters L."/>
            <person name="Ovchinnikova G."/>
            <person name="Lu M."/>
            <person name="Land M.L."/>
            <person name="Hauser L."/>
            <person name="Pester M."/>
            <person name="Spring S."/>
            <person name="Ollivier B."/>
            <person name="Rattei T."/>
            <person name="Klenk H.-P."/>
            <person name="Wagner M."/>
            <person name="Loy A."/>
            <person name="Woyke T.J."/>
        </authorList>
    </citation>
    <scope>NUCLEOTIDE SEQUENCE [LARGE SCALE GENOMIC DNA]</scope>
    <source>
        <strain evidence="2 3">DSM 17734</strain>
    </source>
</reference>
<dbReference type="eggNOG" id="ENOG5033CDR">
    <property type="taxonomic scope" value="Bacteria"/>
</dbReference>
<gene>
    <name evidence="2" type="ORF">DesyoDRAFT_2002</name>
</gene>
<evidence type="ECO:0000256" key="1">
    <source>
        <dbReference type="SAM" id="Phobius"/>
    </source>
</evidence>
<proteinExistence type="predicted"/>
<dbReference type="STRING" id="768710.DesyoDRAFT_2002"/>
<keyword evidence="1" id="KW-0812">Transmembrane</keyword>
<accession>H5Y3J6</accession>